<name>A0A9N9CI20_9GLOM</name>
<evidence type="ECO:0000313" key="2">
    <source>
        <dbReference type="EMBL" id="CAG8600784.1"/>
    </source>
</evidence>
<proteinExistence type="predicted"/>
<keyword evidence="3" id="KW-1185">Reference proteome</keyword>
<gene>
    <name evidence="2" type="ORF">AMORRO_LOCUS7775</name>
</gene>
<sequence>MSISNYEDCRISIDEGKTEIPNDDEEKILSYNRERKIPHNGYLTDNIACSPNMKYSATTSEEDRSVFLWKFMKGKSNLKFIDSLARSHFKIEDLRLFEDILNRSLNMFWKGNPISEFIKSLDPITFMLLELALLILDSYVPYYVNLSIQSNHYETYVTPHLYLKYHFSIAPIGELKKYVKQMENNEVEEISRPHLSDTIKKIVGYENNDARKEEEVYDNEGYDDKGEEE</sequence>
<dbReference type="Proteomes" id="UP000789342">
    <property type="component" value="Unassembled WGS sequence"/>
</dbReference>
<protein>
    <submittedName>
        <fullName evidence="2">18333_t:CDS:1</fullName>
    </submittedName>
</protein>
<evidence type="ECO:0000256" key="1">
    <source>
        <dbReference type="SAM" id="MobiDB-lite"/>
    </source>
</evidence>
<feature type="non-terminal residue" evidence="2">
    <location>
        <position position="229"/>
    </location>
</feature>
<evidence type="ECO:0000313" key="3">
    <source>
        <dbReference type="Proteomes" id="UP000789342"/>
    </source>
</evidence>
<feature type="compositionally biased region" description="Acidic residues" evidence="1">
    <location>
        <begin position="215"/>
        <end position="229"/>
    </location>
</feature>
<dbReference type="EMBL" id="CAJVPV010006149">
    <property type="protein sequence ID" value="CAG8600784.1"/>
    <property type="molecule type" value="Genomic_DNA"/>
</dbReference>
<comment type="caution">
    <text evidence="2">The sequence shown here is derived from an EMBL/GenBank/DDBJ whole genome shotgun (WGS) entry which is preliminary data.</text>
</comment>
<dbReference type="AlphaFoldDB" id="A0A9N9CI20"/>
<feature type="region of interest" description="Disordered" evidence="1">
    <location>
        <begin position="210"/>
        <end position="229"/>
    </location>
</feature>
<accession>A0A9N9CI20</accession>
<organism evidence="2 3">
    <name type="scientific">Acaulospora morrowiae</name>
    <dbReference type="NCBI Taxonomy" id="94023"/>
    <lineage>
        <taxon>Eukaryota</taxon>
        <taxon>Fungi</taxon>
        <taxon>Fungi incertae sedis</taxon>
        <taxon>Mucoromycota</taxon>
        <taxon>Glomeromycotina</taxon>
        <taxon>Glomeromycetes</taxon>
        <taxon>Diversisporales</taxon>
        <taxon>Acaulosporaceae</taxon>
        <taxon>Acaulospora</taxon>
    </lineage>
</organism>
<reference evidence="2" key="1">
    <citation type="submission" date="2021-06" db="EMBL/GenBank/DDBJ databases">
        <authorList>
            <person name="Kallberg Y."/>
            <person name="Tangrot J."/>
            <person name="Rosling A."/>
        </authorList>
    </citation>
    <scope>NUCLEOTIDE SEQUENCE</scope>
    <source>
        <strain evidence="2">CL551</strain>
    </source>
</reference>